<gene>
    <name evidence="1" type="ORF">DOP62_06570</name>
</gene>
<dbReference type="AlphaFoldDB" id="A0AAN1QNH3"/>
<name>A0AAN1QNH3_SYNEL</name>
<organism evidence="1 2">
    <name type="scientific">Synechococcus elongatus PCC 11801</name>
    <dbReference type="NCBI Taxonomy" id="2219813"/>
    <lineage>
        <taxon>Bacteria</taxon>
        <taxon>Bacillati</taxon>
        <taxon>Cyanobacteriota</taxon>
        <taxon>Cyanophyceae</taxon>
        <taxon>Synechococcales</taxon>
        <taxon>Synechococcaceae</taxon>
        <taxon>Synechococcus</taxon>
    </lineage>
</organism>
<proteinExistence type="predicted"/>
<dbReference type="NCBIfam" id="NF038024">
    <property type="entry name" value="CRR6_slr1097"/>
    <property type="match status" value="1"/>
</dbReference>
<evidence type="ECO:0000313" key="1">
    <source>
        <dbReference type="EMBL" id="AZB72430.1"/>
    </source>
</evidence>
<sequence>MSRTLVLSADAIAKLDLSPVAQALPELTTADWLGLEQQVTFDIQWPRSDDDPRELAEIPEVRLWFIRLDATYPQFPLLLDWQSGELARYAAMLVPHQFSRNEGLQFNLEALAIWVNHKLFSFAHQFAAADVVGTSRLKNFAQVLGFEIDPAFFELISPSRQ</sequence>
<evidence type="ECO:0000313" key="2">
    <source>
        <dbReference type="Proteomes" id="UP000267249"/>
    </source>
</evidence>
<dbReference type="InterPro" id="IPR014946">
    <property type="entry name" value="CRR6"/>
</dbReference>
<dbReference type="Pfam" id="PF08847">
    <property type="entry name" value="Crr6"/>
    <property type="match status" value="1"/>
</dbReference>
<protein>
    <submittedName>
        <fullName evidence="1">CRR6 family NdhI maturation factor</fullName>
    </submittedName>
</protein>
<dbReference type="PANTHER" id="PTHR35724:SF1">
    <property type="entry name" value="PROTEIN CHLORORESPIRATORY REDUCTION 6, CHLOROPLASTIC"/>
    <property type="match status" value="1"/>
</dbReference>
<dbReference type="Proteomes" id="UP000267249">
    <property type="component" value="Chromosome"/>
</dbReference>
<accession>A0AAN1QNH3</accession>
<dbReference type="EMBL" id="CP030139">
    <property type="protein sequence ID" value="AZB72430.1"/>
    <property type="molecule type" value="Genomic_DNA"/>
</dbReference>
<reference evidence="1 2" key="1">
    <citation type="journal article" date="2018" name="Sci. Rep.">
        <title>Genome Features and Biochemical Characteristics of a Robust, Fast Growing and Naturally Transformable Cyanobacterium Synechococcus elongatus PCC 11801 Isolated from India.</title>
        <authorList>
            <person name="Jaiswal D."/>
            <person name="Sengupta A."/>
            <person name="Sohoni S."/>
            <person name="Sengupta S."/>
            <person name="Phadnavis A.G."/>
            <person name="Pakrasi H.B."/>
            <person name="Wangikar P.P."/>
        </authorList>
    </citation>
    <scope>NUCLEOTIDE SEQUENCE [LARGE SCALE GENOMIC DNA]</scope>
    <source>
        <strain evidence="1 2">PCC 11801</strain>
    </source>
</reference>
<dbReference type="RefSeq" id="WP_208676672.1">
    <property type="nucleotide sequence ID" value="NZ_CP030139.2"/>
</dbReference>
<dbReference type="GO" id="GO:0010275">
    <property type="term" value="P:NAD(P)H dehydrogenase complex assembly"/>
    <property type="evidence" value="ECO:0007669"/>
    <property type="project" value="TreeGrafter"/>
</dbReference>
<dbReference type="PANTHER" id="PTHR35724">
    <property type="entry name" value="PROTEIN CHLORORESPIRATORY REDUCTION 6, CHLOROPLASTIC"/>
    <property type="match status" value="1"/>
</dbReference>